<feature type="transmembrane region" description="Helical" evidence="1">
    <location>
        <begin position="154"/>
        <end position="173"/>
    </location>
</feature>
<sequence length="296" mass="33122">MNRINYIFVALGFIALIACSGNLAYQATPYGQVEYVYNNISHVGGISWLMPILAFLAIATGFLRVFKREQISDLGWWTVLIASVGIVLNFIVQEQAISLLNGYSGSLGSTAGWSIYLQLFAYISFLILGIVLFHEKNESINNLSSLSPYTRKDIAFILCTSLLYVLILEGSIFNVTVLGKTVTMNFNFFDYSVIIRLLALLALLALIVAPTLPKLTHIFYKSAASFLTTLIAITIIYPITEHTKFLRDPDALNNGMTIEYGIAYFSIPIFATILMLFIWIKWKQEQKSHPITAQNS</sequence>
<name>A0ABX8Z6J0_9NEIS</name>
<organism evidence="2 3">
    <name type="scientific">Deefgea tanakiae</name>
    <dbReference type="NCBI Taxonomy" id="2865840"/>
    <lineage>
        <taxon>Bacteria</taxon>
        <taxon>Pseudomonadati</taxon>
        <taxon>Pseudomonadota</taxon>
        <taxon>Betaproteobacteria</taxon>
        <taxon>Neisseriales</taxon>
        <taxon>Chitinibacteraceae</taxon>
        <taxon>Deefgea</taxon>
    </lineage>
</organism>
<feature type="transmembrane region" description="Helical" evidence="1">
    <location>
        <begin position="219"/>
        <end position="240"/>
    </location>
</feature>
<evidence type="ECO:0000313" key="2">
    <source>
        <dbReference type="EMBL" id="QZA78204.1"/>
    </source>
</evidence>
<feature type="transmembrane region" description="Helical" evidence="1">
    <location>
        <begin position="113"/>
        <end position="133"/>
    </location>
</feature>
<feature type="transmembrane region" description="Helical" evidence="1">
    <location>
        <begin position="260"/>
        <end position="280"/>
    </location>
</feature>
<proteinExistence type="predicted"/>
<evidence type="ECO:0000313" key="3">
    <source>
        <dbReference type="Proteomes" id="UP000825679"/>
    </source>
</evidence>
<protein>
    <submittedName>
        <fullName evidence="2">Uncharacterized protein</fullName>
    </submittedName>
</protein>
<keyword evidence="1" id="KW-0472">Membrane</keyword>
<dbReference type="EMBL" id="CP081150">
    <property type="protein sequence ID" value="QZA78204.1"/>
    <property type="molecule type" value="Genomic_DNA"/>
</dbReference>
<feature type="transmembrane region" description="Helical" evidence="1">
    <location>
        <begin position="74"/>
        <end position="93"/>
    </location>
</feature>
<keyword evidence="1" id="KW-1133">Transmembrane helix</keyword>
<dbReference type="RefSeq" id="WP_221006595.1">
    <property type="nucleotide sequence ID" value="NZ_CP081150.1"/>
</dbReference>
<gene>
    <name evidence="2" type="ORF">K4H28_01925</name>
</gene>
<accession>A0ABX8Z6J0</accession>
<dbReference type="PROSITE" id="PS51257">
    <property type="entry name" value="PROKAR_LIPOPROTEIN"/>
    <property type="match status" value="1"/>
</dbReference>
<reference evidence="2 3" key="1">
    <citation type="submission" date="2021-08" db="EMBL/GenBank/DDBJ databases">
        <title>complete genome sequencing of Deefgea sp. D25.</title>
        <authorList>
            <person name="Bae J.-W."/>
            <person name="Gim D.-H."/>
        </authorList>
    </citation>
    <scope>NUCLEOTIDE SEQUENCE [LARGE SCALE GENOMIC DNA]</scope>
    <source>
        <strain evidence="2 3">D25</strain>
    </source>
</reference>
<keyword evidence="3" id="KW-1185">Reference proteome</keyword>
<evidence type="ECO:0000256" key="1">
    <source>
        <dbReference type="SAM" id="Phobius"/>
    </source>
</evidence>
<keyword evidence="1" id="KW-0812">Transmembrane</keyword>
<dbReference type="Proteomes" id="UP000825679">
    <property type="component" value="Chromosome"/>
</dbReference>
<feature type="transmembrane region" description="Helical" evidence="1">
    <location>
        <begin position="193"/>
        <end position="212"/>
    </location>
</feature>
<feature type="transmembrane region" description="Helical" evidence="1">
    <location>
        <begin position="40"/>
        <end position="62"/>
    </location>
</feature>